<evidence type="ECO:0000313" key="3">
    <source>
        <dbReference type="Proteomes" id="UP001230188"/>
    </source>
</evidence>
<reference evidence="2" key="1">
    <citation type="submission" date="2023-01" db="EMBL/GenBank/DDBJ databases">
        <title>Metagenome sequencing of chrysophaentin producing Chrysophaeum taylorii.</title>
        <authorList>
            <person name="Davison J."/>
            <person name="Bewley C."/>
        </authorList>
    </citation>
    <scope>NUCLEOTIDE SEQUENCE</scope>
    <source>
        <strain evidence="2">NIES-1699</strain>
    </source>
</reference>
<feature type="transmembrane region" description="Helical" evidence="1">
    <location>
        <begin position="127"/>
        <end position="146"/>
    </location>
</feature>
<feature type="transmembrane region" description="Helical" evidence="1">
    <location>
        <begin position="182"/>
        <end position="206"/>
    </location>
</feature>
<gene>
    <name evidence="2" type="ORF">CTAYLR_002021</name>
</gene>
<feature type="transmembrane region" description="Helical" evidence="1">
    <location>
        <begin position="158"/>
        <end position="176"/>
    </location>
</feature>
<comment type="caution">
    <text evidence="2">The sequence shown here is derived from an EMBL/GenBank/DDBJ whole genome shotgun (WGS) entry which is preliminary data.</text>
</comment>
<keyword evidence="3" id="KW-1185">Reference proteome</keyword>
<keyword evidence="1" id="KW-0812">Transmembrane</keyword>
<dbReference type="EMBL" id="JAQMWT010000040">
    <property type="protein sequence ID" value="KAJ8612852.1"/>
    <property type="molecule type" value="Genomic_DNA"/>
</dbReference>
<sequence length="219" mass="23044">MVVLFASVAQALITTSPLRFSRTRTITMENFGFDFAEDQSKNTPIEVLGERRLKTEFIASYKPTATVLEGTPYPLFQEVQSKKLLSKTTEAGLLGALDDLGLSLSDIEKLLPVIEKSGLLKFVAKNLPLVVILTGYLLVEPAPVLIPALGAALKVPPSVYAVAALGSAGIESLIVLTDSSDLAPLGFILVPVALLAAILAGLPLAIDAVSRLPPPAAAE</sequence>
<name>A0AAD7UP55_9STRA</name>
<evidence type="ECO:0000256" key="1">
    <source>
        <dbReference type="SAM" id="Phobius"/>
    </source>
</evidence>
<dbReference type="AlphaFoldDB" id="A0AAD7UP55"/>
<dbReference type="Proteomes" id="UP001230188">
    <property type="component" value="Unassembled WGS sequence"/>
</dbReference>
<organism evidence="2 3">
    <name type="scientific">Chrysophaeum taylorii</name>
    <dbReference type="NCBI Taxonomy" id="2483200"/>
    <lineage>
        <taxon>Eukaryota</taxon>
        <taxon>Sar</taxon>
        <taxon>Stramenopiles</taxon>
        <taxon>Ochrophyta</taxon>
        <taxon>Pelagophyceae</taxon>
        <taxon>Pelagomonadales</taxon>
        <taxon>Pelagomonadaceae</taxon>
        <taxon>Chrysophaeum</taxon>
    </lineage>
</organism>
<keyword evidence="1" id="KW-0472">Membrane</keyword>
<evidence type="ECO:0000313" key="2">
    <source>
        <dbReference type="EMBL" id="KAJ8612852.1"/>
    </source>
</evidence>
<dbReference type="InterPro" id="IPR009500">
    <property type="entry name" value="DUF1118"/>
</dbReference>
<proteinExistence type="predicted"/>
<protein>
    <submittedName>
        <fullName evidence="2">Uncharacterized protein</fullName>
    </submittedName>
</protein>
<accession>A0AAD7UP55</accession>
<dbReference type="Pfam" id="PF06549">
    <property type="entry name" value="DUF1118"/>
    <property type="match status" value="1"/>
</dbReference>
<keyword evidence="1" id="KW-1133">Transmembrane helix</keyword>